<reference evidence="2" key="1">
    <citation type="journal article" date="2020" name="Nature">
        <title>Giant virus diversity and host interactions through global metagenomics.</title>
        <authorList>
            <person name="Schulz F."/>
            <person name="Roux S."/>
            <person name="Paez-Espino D."/>
            <person name="Jungbluth S."/>
            <person name="Walsh D.A."/>
            <person name="Denef V.J."/>
            <person name="McMahon K.D."/>
            <person name="Konstantinidis K.T."/>
            <person name="Eloe-Fadrosh E.A."/>
            <person name="Kyrpides N.C."/>
            <person name="Woyke T."/>
        </authorList>
    </citation>
    <scope>NUCLEOTIDE SEQUENCE</scope>
    <source>
        <strain evidence="2">GVMAG-S-ERX555907-63</strain>
    </source>
</reference>
<feature type="region of interest" description="Disordered" evidence="1">
    <location>
        <begin position="1"/>
        <end position="56"/>
    </location>
</feature>
<proteinExistence type="predicted"/>
<feature type="compositionally biased region" description="Acidic residues" evidence="1">
    <location>
        <begin position="42"/>
        <end position="55"/>
    </location>
</feature>
<feature type="compositionally biased region" description="Low complexity" evidence="1">
    <location>
        <begin position="1"/>
        <end position="21"/>
    </location>
</feature>
<organism evidence="2">
    <name type="scientific">viral metagenome</name>
    <dbReference type="NCBI Taxonomy" id="1070528"/>
    <lineage>
        <taxon>unclassified sequences</taxon>
        <taxon>metagenomes</taxon>
        <taxon>organismal metagenomes</taxon>
    </lineage>
</organism>
<sequence length="240" mass="27688">MEDENTTNQSSSSDNESSSSDDVSDTIRLGEVLRGDVLDPPLTDDSDSESSEDWGEGYLPNRIHALDIDNDTLGAARMHPVIDTIDEVYRIEHAFNDRREYLQHPGMVMVMKTYRGPTVETPTFQRHRIKFNANQIINRWESELDSFGLNMSQATRAITFKAFSNYTDIIEDLIHENLALKSIINAKNTDLEKLTFLLEGKTSNKIVNKLPEELDKKIVKYLGGRRRYRMRHRKLKYLFS</sequence>
<accession>A0A6C0L0U2</accession>
<dbReference type="EMBL" id="MN741023">
    <property type="protein sequence ID" value="QHU23111.1"/>
    <property type="molecule type" value="Genomic_DNA"/>
</dbReference>
<protein>
    <submittedName>
        <fullName evidence="2">Uncharacterized protein</fullName>
    </submittedName>
</protein>
<evidence type="ECO:0000256" key="1">
    <source>
        <dbReference type="SAM" id="MobiDB-lite"/>
    </source>
</evidence>
<dbReference type="AlphaFoldDB" id="A0A6C0L0U2"/>
<evidence type="ECO:0000313" key="2">
    <source>
        <dbReference type="EMBL" id="QHU23111.1"/>
    </source>
</evidence>
<name>A0A6C0L0U2_9ZZZZ</name>